<dbReference type="EMBL" id="AZMM01017074">
    <property type="protein sequence ID" value="ETJ27168.1"/>
    <property type="molecule type" value="Genomic_DNA"/>
</dbReference>
<name>W1XA66_9ZZZZ</name>
<sequence>FLSIKYIKEKRTKHDTIIKAYINLEELLIFVLTNSKNIWLFLKARTEINKVNAEAIAKDTIFFMLLSYTERDLINKNRFTKPKIETTRKPVLIY</sequence>
<comment type="caution">
    <text evidence="1">The sequence shown here is derived from an EMBL/GenBank/DDBJ whole genome shotgun (WGS) entry which is preliminary data.</text>
</comment>
<gene>
    <name evidence="1" type="ORF">Q604_UNBC17074G0001</name>
</gene>
<proteinExistence type="predicted"/>
<organism evidence="1">
    <name type="scientific">human gut metagenome</name>
    <dbReference type="NCBI Taxonomy" id="408170"/>
    <lineage>
        <taxon>unclassified sequences</taxon>
        <taxon>metagenomes</taxon>
        <taxon>organismal metagenomes</taxon>
    </lineage>
</organism>
<dbReference type="AlphaFoldDB" id="W1XA66"/>
<evidence type="ECO:0000313" key="1">
    <source>
        <dbReference type="EMBL" id="ETJ27168.1"/>
    </source>
</evidence>
<protein>
    <submittedName>
        <fullName evidence="1">Uncharacterized protein</fullName>
    </submittedName>
</protein>
<feature type="non-terminal residue" evidence="1">
    <location>
        <position position="94"/>
    </location>
</feature>
<accession>W1XA66</accession>
<reference evidence="1" key="1">
    <citation type="submission" date="2013-12" db="EMBL/GenBank/DDBJ databases">
        <title>A Varibaculum cambriense genome reconstructed from a premature infant gut community with otherwise low bacterial novelty that shifts toward anaerobic metabolism during the third week of life.</title>
        <authorList>
            <person name="Brown C.T."/>
            <person name="Sharon I."/>
            <person name="Thomas B.C."/>
            <person name="Castelle C.J."/>
            <person name="Morowitz M.J."/>
            <person name="Banfield J.F."/>
        </authorList>
    </citation>
    <scope>NUCLEOTIDE SEQUENCE</scope>
</reference>
<feature type="non-terminal residue" evidence="1">
    <location>
        <position position="1"/>
    </location>
</feature>